<comment type="similarity">
    <text evidence="1">Belongs to the UPF0111 family.</text>
</comment>
<organism evidence="2 3">
    <name type="scientific">Candidatus Dechloromonas phosphorivorans</name>
    <dbReference type="NCBI Taxonomy" id="2899244"/>
    <lineage>
        <taxon>Bacteria</taxon>
        <taxon>Pseudomonadati</taxon>
        <taxon>Pseudomonadota</taxon>
        <taxon>Betaproteobacteria</taxon>
        <taxon>Rhodocyclales</taxon>
        <taxon>Azonexaceae</taxon>
        <taxon>Dechloromonas</taxon>
    </lineage>
</organism>
<proteinExistence type="inferred from homology"/>
<dbReference type="Proteomes" id="UP000808146">
    <property type="component" value="Unassembled WGS sequence"/>
</dbReference>
<dbReference type="SUPFAM" id="SSF109755">
    <property type="entry name" value="PhoU-like"/>
    <property type="match status" value="1"/>
</dbReference>
<comment type="caution">
    <text evidence="2">The sequence shown here is derived from an EMBL/GenBank/DDBJ whole genome shotgun (WGS) entry which is preliminary data.</text>
</comment>
<dbReference type="Gene3D" id="1.20.58.220">
    <property type="entry name" value="Phosphate transport system protein phou homolog 2, domain 2"/>
    <property type="match status" value="1"/>
</dbReference>
<dbReference type="PANTHER" id="PTHR36536:SF3">
    <property type="entry name" value="UPF0111 PROTEIN HI_1603"/>
    <property type="match status" value="1"/>
</dbReference>
<dbReference type="InterPro" id="IPR002727">
    <property type="entry name" value="DUF47"/>
</dbReference>
<gene>
    <name evidence="2" type="ORF">IPN75_18525</name>
</gene>
<dbReference type="InterPro" id="IPR038078">
    <property type="entry name" value="PhoU-like_sf"/>
</dbReference>
<dbReference type="InterPro" id="IPR018445">
    <property type="entry name" value="Put_Phosphate_transp_reg"/>
</dbReference>
<dbReference type="NCBIfam" id="TIGR00153">
    <property type="entry name" value="TIGR00153 family protein"/>
    <property type="match status" value="1"/>
</dbReference>
<evidence type="ECO:0000256" key="1">
    <source>
        <dbReference type="ARBA" id="ARBA00008591"/>
    </source>
</evidence>
<name>A0A9D7LTY0_9RHOO</name>
<dbReference type="EMBL" id="JADKBR010000025">
    <property type="protein sequence ID" value="MBK8892208.1"/>
    <property type="molecule type" value="Genomic_DNA"/>
</dbReference>
<sequence>MLSTNSMAALFGKSPFKPLQQHMRVVIECIGEVPALFAALIEGNEEKLELHNEKIFAKEREADAIKNELRSHLPRSLLLAVDRRDLLELLAMQDTIAGIAQDIAGLLVQRKMEVPDGMAEPLARFVARCTETCEQANRIIEGLDELLEIGFRGREVERVEAMILELGYMESDTDLMGISLTRALFAQEGSLSPVSVMLWYQLIRWVGNLADYAEKVGDRLRLMIAH</sequence>
<accession>A0A9D7LTY0</accession>
<evidence type="ECO:0000313" key="2">
    <source>
        <dbReference type="EMBL" id="MBK8892208.1"/>
    </source>
</evidence>
<protein>
    <submittedName>
        <fullName evidence="2">TIGR00153 family protein</fullName>
    </submittedName>
</protein>
<dbReference type="PANTHER" id="PTHR36536">
    <property type="entry name" value="UPF0111 PROTEIN HI_1603"/>
    <property type="match status" value="1"/>
</dbReference>
<evidence type="ECO:0000313" key="3">
    <source>
        <dbReference type="Proteomes" id="UP000808146"/>
    </source>
</evidence>
<reference evidence="3" key="1">
    <citation type="journal article" date="2021" name="Nat. Commun.">
        <title>Connecting structure to function with the recovery of over 1000 high-quality metagenome-assembled genomes from activated sludge using long-read sequencing.</title>
        <authorList>
            <person name="Singleton C.M."/>
            <person name="Petriglieri F."/>
            <person name="Kristensen J.M."/>
            <person name="Kirkegaard R.H."/>
            <person name="Michaelsen T.Y."/>
            <person name="Andersen M.H."/>
            <person name="Kondrotaite Z."/>
            <person name="Karst S.M."/>
            <person name="Dueholm M.S."/>
            <person name="Nielsen P.H."/>
            <person name="Albertsen M."/>
        </authorList>
    </citation>
    <scope>NUCLEOTIDE SEQUENCE [LARGE SCALE GENOMIC DNA]</scope>
</reference>
<dbReference type="AlphaFoldDB" id="A0A9D7LTY0"/>
<dbReference type="Pfam" id="PF01865">
    <property type="entry name" value="PhoU_div"/>
    <property type="match status" value="1"/>
</dbReference>